<reference evidence="4" key="1">
    <citation type="submission" date="2017-04" db="EMBL/GenBank/DDBJ databases">
        <authorList>
            <person name="Varghese N."/>
            <person name="Submissions S."/>
        </authorList>
    </citation>
    <scope>NUCLEOTIDE SEQUENCE [LARGE SCALE GENOMIC DNA]</scope>
    <source>
        <strain evidence="4">DSM 16512</strain>
    </source>
</reference>
<dbReference type="EMBL" id="FWWZ01000002">
    <property type="protein sequence ID" value="SMC10178.1"/>
    <property type="molecule type" value="Genomic_DNA"/>
</dbReference>
<dbReference type="GO" id="GO:0003887">
    <property type="term" value="F:DNA-directed DNA polymerase activity"/>
    <property type="evidence" value="ECO:0007669"/>
    <property type="project" value="InterPro"/>
</dbReference>
<sequence>MKKEIIPAKVIKKHNSLTDGYIPKTPKQVLPDRLLNALYYKYEREGVTFTISLPDLKELLGLQNEKDDTRIYEAIGILQNPIQIRDFHFQGKAVSWLSAPFLARAIRWKEKANVIEFKIEPMIVEALKQKAGYTPLDIEICSRFRTKYGLKLYEMYRRYSSLPHKDPFSDNRIGIIKKSLQELNQIFGTHYKTPSKLLSMKETKTKPPINRGLEEIKKITGDLIYCFYDKQEKKFIFTWNRKQKKRYPNDICIVPTTSIEPFANWYMEHFTENIANPKSYLKKLQRQIVYNKFDNLEKYYHLYLLELGKDPKKCFDPETKKFII</sequence>
<dbReference type="Proteomes" id="UP000192602">
    <property type="component" value="Unassembled WGS sequence"/>
</dbReference>
<comment type="similarity">
    <text evidence="1">Belongs to the initiator RepB protein family.</text>
</comment>
<evidence type="ECO:0000313" key="3">
    <source>
        <dbReference type="EMBL" id="SMC10178.1"/>
    </source>
</evidence>
<organism evidence="3 4">
    <name type="scientific">Nitratiruptor tergarcus DSM 16512</name>
    <dbReference type="NCBI Taxonomy" id="1069081"/>
    <lineage>
        <taxon>Bacteria</taxon>
        <taxon>Pseudomonadati</taxon>
        <taxon>Campylobacterota</taxon>
        <taxon>Epsilonproteobacteria</taxon>
        <taxon>Nautiliales</taxon>
        <taxon>Nitratiruptoraceae</taxon>
        <taxon>Nitratiruptor</taxon>
    </lineage>
</organism>
<dbReference type="InterPro" id="IPR000525">
    <property type="entry name" value="Initiator_Rep_WH1"/>
</dbReference>
<dbReference type="AlphaFoldDB" id="A0A1W1WV32"/>
<accession>A0A1W1WV32</accession>
<dbReference type="RefSeq" id="WP_084276634.1">
    <property type="nucleotide sequence ID" value="NZ_AP026672.1"/>
</dbReference>
<keyword evidence="4" id="KW-1185">Reference proteome</keyword>
<evidence type="ECO:0000259" key="2">
    <source>
        <dbReference type="Pfam" id="PF01051"/>
    </source>
</evidence>
<dbReference type="Pfam" id="PF01051">
    <property type="entry name" value="Rep3_N"/>
    <property type="match status" value="1"/>
</dbReference>
<feature type="domain" description="Initiator Rep protein WH1" evidence="2">
    <location>
        <begin position="11"/>
        <end position="155"/>
    </location>
</feature>
<proteinExistence type="inferred from homology"/>
<evidence type="ECO:0000313" key="4">
    <source>
        <dbReference type="Proteomes" id="UP000192602"/>
    </source>
</evidence>
<dbReference type="GO" id="GO:0006270">
    <property type="term" value="P:DNA replication initiation"/>
    <property type="evidence" value="ECO:0007669"/>
    <property type="project" value="InterPro"/>
</dbReference>
<evidence type="ECO:0000256" key="1">
    <source>
        <dbReference type="ARBA" id="ARBA00038283"/>
    </source>
</evidence>
<gene>
    <name evidence="3" type="ORF">SAMN05660197_2020</name>
</gene>
<name>A0A1W1WV32_9BACT</name>
<protein>
    <submittedName>
        <fullName evidence="3">Initiator Replication protein</fullName>
    </submittedName>
</protein>